<gene>
    <name evidence="4" type="ORF">DZC52_02945</name>
</gene>
<sequence>MSRNTRERILSAALLLFNEQGEPHVPTNRIADELGISPGNLHYHFRTKGDLIQALFEAFEHRMLELLATPDSREVHIEDIWLFLHLVFETIGEFRFVYRDLTDLCGRFRNLHRRFQAIVRLSMQTARHLSEGLAEQGQLEASREELDALVRNIVLVSTFWLSFDQVVERDSRPRPDRAAWQVMSLISPYLVGEARKELSELAEAYRH</sequence>
<dbReference type="Gene3D" id="1.10.357.10">
    <property type="entry name" value="Tetracycline Repressor, domain 2"/>
    <property type="match status" value="1"/>
</dbReference>
<dbReference type="Pfam" id="PF13972">
    <property type="entry name" value="TetR"/>
    <property type="match status" value="1"/>
</dbReference>
<keyword evidence="5" id="KW-1185">Reference proteome</keyword>
<dbReference type="EMBL" id="QUZK01000014">
    <property type="protein sequence ID" value="RFF31965.1"/>
    <property type="molecule type" value="Genomic_DNA"/>
</dbReference>
<dbReference type="GO" id="GO:0000976">
    <property type="term" value="F:transcription cis-regulatory region binding"/>
    <property type="evidence" value="ECO:0007669"/>
    <property type="project" value="TreeGrafter"/>
</dbReference>
<dbReference type="InterPro" id="IPR009057">
    <property type="entry name" value="Homeodomain-like_sf"/>
</dbReference>
<evidence type="ECO:0000313" key="5">
    <source>
        <dbReference type="Proteomes" id="UP000260351"/>
    </source>
</evidence>
<evidence type="ECO:0000256" key="1">
    <source>
        <dbReference type="ARBA" id="ARBA00023125"/>
    </source>
</evidence>
<feature type="DNA-binding region" description="H-T-H motif" evidence="2">
    <location>
        <begin position="26"/>
        <end position="45"/>
    </location>
</feature>
<evidence type="ECO:0000259" key="3">
    <source>
        <dbReference type="PROSITE" id="PS50977"/>
    </source>
</evidence>
<dbReference type="InterPro" id="IPR001647">
    <property type="entry name" value="HTH_TetR"/>
</dbReference>
<reference evidence="4 5" key="1">
    <citation type="submission" date="2018-08" db="EMBL/GenBank/DDBJ databases">
        <title>Wenzhouxiangella salilacus sp. nov., a novel bacterium isolated from a saline lake in Xinjiang Province, China.</title>
        <authorList>
            <person name="Han S."/>
        </authorList>
    </citation>
    <scope>NUCLEOTIDE SEQUENCE [LARGE SCALE GENOMIC DNA]</scope>
    <source>
        <strain evidence="4 5">XDB06</strain>
    </source>
</reference>
<evidence type="ECO:0000313" key="4">
    <source>
        <dbReference type="EMBL" id="RFF31965.1"/>
    </source>
</evidence>
<dbReference type="PANTHER" id="PTHR30055:SF223">
    <property type="entry name" value="HTH-TYPE TRANSCRIPTIONAL REGULATOR UIDR"/>
    <property type="match status" value="1"/>
</dbReference>
<proteinExistence type="predicted"/>
<dbReference type="SUPFAM" id="SSF46689">
    <property type="entry name" value="Homeodomain-like"/>
    <property type="match status" value="1"/>
</dbReference>
<protein>
    <submittedName>
        <fullName evidence="4">TetR/AcrR family transcriptional regulator</fullName>
    </submittedName>
</protein>
<dbReference type="InterPro" id="IPR050109">
    <property type="entry name" value="HTH-type_TetR-like_transc_reg"/>
</dbReference>
<feature type="domain" description="HTH tetR-type" evidence="3">
    <location>
        <begin position="3"/>
        <end position="63"/>
    </location>
</feature>
<dbReference type="Pfam" id="PF00440">
    <property type="entry name" value="TetR_N"/>
    <property type="match status" value="1"/>
</dbReference>
<dbReference type="AlphaFoldDB" id="A0A3E1KBH1"/>
<organism evidence="4 5">
    <name type="scientific">Wenzhouxiangella sediminis</name>
    <dbReference type="NCBI Taxonomy" id="1792836"/>
    <lineage>
        <taxon>Bacteria</taxon>
        <taxon>Pseudomonadati</taxon>
        <taxon>Pseudomonadota</taxon>
        <taxon>Gammaproteobacteria</taxon>
        <taxon>Chromatiales</taxon>
        <taxon>Wenzhouxiangellaceae</taxon>
        <taxon>Wenzhouxiangella</taxon>
    </lineage>
</organism>
<dbReference type="InterPro" id="IPR025722">
    <property type="entry name" value="TetR"/>
</dbReference>
<evidence type="ECO:0000256" key="2">
    <source>
        <dbReference type="PROSITE-ProRule" id="PRU00335"/>
    </source>
</evidence>
<dbReference type="PANTHER" id="PTHR30055">
    <property type="entry name" value="HTH-TYPE TRANSCRIPTIONAL REGULATOR RUTR"/>
    <property type="match status" value="1"/>
</dbReference>
<keyword evidence="1 2" id="KW-0238">DNA-binding</keyword>
<dbReference type="PRINTS" id="PR00455">
    <property type="entry name" value="HTHTETR"/>
</dbReference>
<comment type="caution">
    <text evidence="4">The sequence shown here is derived from an EMBL/GenBank/DDBJ whole genome shotgun (WGS) entry which is preliminary data.</text>
</comment>
<dbReference type="RefSeq" id="WP_116649623.1">
    <property type="nucleotide sequence ID" value="NZ_QUZK01000014.1"/>
</dbReference>
<dbReference type="OrthoDB" id="8770705at2"/>
<accession>A0A3E1KBH1</accession>
<name>A0A3E1KBH1_9GAMM</name>
<dbReference type="Proteomes" id="UP000260351">
    <property type="component" value="Unassembled WGS sequence"/>
</dbReference>
<dbReference type="GO" id="GO:0003700">
    <property type="term" value="F:DNA-binding transcription factor activity"/>
    <property type="evidence" value="ECO:0007669"/>
    <property type="project" value="TreeGrafter"/>
</dbReference>
<dbReference type="PROSITE" id="PS50977">
    <property type="entry name" value="HTH_TETR_2"/>
    <property type="match status" value="1"/>
</dbReference>